<dbReference type="eggNOG" id="COG1846">
    <property type="taxonomic scope" value="Bacteria"/>
</dbReference>
<accession>A0A0A1DVC1</accession>
<dbReference type="Proteomes" id="UP000030300">
    <property type="component" value="Chromosome"/>
</dbReference>
<dbReference type="AlphaFoldDB" id="A0A0A1DVC1"/>
<sequence>MSEPRWLDDDELAAWLPLVRLVQALPQALDRGLREEAGITHTYYAMLANLSAAPDRTLTMGELARLTATSPSRLTHAISVLEGRGWVTRRQCPNDRRSQFAVLTDEGLALLQRIAPAHLAQVRELVFDRLTPEQVRSLGEIAGALVGGIDELGEG</sequence>
<dbReference type="PANTHER" id="PTHR33164">
    <property type="entry name" value="TRANSCRIPTIONAL REGULATOR, MARR FAMILY"/>
    <property type="match status" value="1"/>
</dbReference>
<gene>
    <name evidence="1" type="ORF">KR76_26250</name>
</gene>
<evidence type="ECO:0000313" key="2">
    <source>
        <dbReference type="Proteomes" id="UP000030300"/>
    </source>
</evidence>
<dbReference type="PROSITE" id="PS50995">
    <property type="entry name" value="HTH_MARR_2"/>
    <property type="match status" value="1"/>
</dbReference>
<dbReference type="Gene3D" id="1.10.10.10">
    <property type="entry name" value="Winged helix-like DNA-binding domain superfamily/Winged helix DNA-binding domain"/>
    <property type="match status" value="1"/>
</dbReference>
<name>A0A0A1DVC1_NOCSI</name>
<protein>
    <submittedName>
        <fullName evidence="1">Transcriptional regulator, MarR family</fullName>
    </submittedName>
</protein>
<dbReference type="EMBL" id="CP009896">
    <property type="protein sequence ID" value="AIY19400.1"/>
    <property type="molecule type" value="Genomic_DNA"/>
</dbReference>
<dbReference type="InterPro" id="IPR000835">
    <property type="entry name" value="HTH_MarR-typ"/>
</dbReference>
<keyword evidence="2" id="KW-1185">Reference proteome</keyword>
<dbReference type="Pfam" id="PF12802">
    <property type="entry name" value="MarR_2"/>
    <property type="match status" value="1"/>
</dbReference>
<dbReference type="PANTHER" id="PTHR33164:SF99">
    <property type="entry name" value="MARR FAMILY REGULATORY PROTEIN"/>
    <property type="match status" value="1"/>
</dbReference>
<evidence type="ECO:0000313" key="1">
    <source>
        <dbReference type="EMBL" id="AIY19400.1"/>
    </source>
</evidence>
<dbReference type="KEGG" id="psim:KR76_26250"/>
<proteinExistence type="predicted"/>
<dbReference type="HOGENOM" id="CLU_083287_2_2_11"/>
<dbReference type="OrthoDB" id="3526267at2"/>
<organism evidence="1 2">
    <name type="scientific">Nocardioides simplex</name>
    <name type="common">Arthrobacter simplex</name>
    <dbReference type="NCBI Taxonomy" id="2045"/>
    <lineage>
        <taxon>Bacteria</taxon>
        <taxon>Bacillati</taxon>
        <taxon>Actinomycetota</taxon>
        <taxon>Actinomycetes</taxon>
        <taxon>Propionibacteriales</taxon>
        <taxon>Nocardioidaceae</taxon>
        <taxon>Pimelobacter</taxon>
    </lineage>
</organism>
<dbReference type="SUPFAM" id="SSF46785">
    <property type="entry name" value="Winged helix' DNA-binding domain"/>
    <property type="match status" value="1"/>
</dbReference>
<dbReference type="GO" id="GO:0006950">
    <property type="term" value="P:response to stress"/>
    <property type="evidence" value="ECO:0007669"/>
    <property type="project" value="TreeGrafter"/>
</dbReference>
<dbReference type="InterPro" id="IPR039422">
    <property type="entry name" value="MarR/SlyA-like"/>
</dbReference>
<dbReference type="GeneID" id="96612248"/>
<dbReference type="InterPro" id="IPR036388">
    <property type="entry name" value="WH-like_DNA-bd_sf"/>
</dbReference>
<dbReference type="PRINTS" id="PR00598">
    <property type="entry name" value="HTHMARR"/>
</dbReference>
<dbReference type="SMART" id="SM00347">
    <property type="entry name" value="HTH_MARR"/>
    <property type="match status" value="1"/>
</dbReference>
<dbReference type="InterPro" id="IPR036390">
    <property type="entry name" value="WH_DNA-bd_sf"/>
</dbReference>
<dbReference type="GO" id="GO:0003700">
    <property type="term" value="F:DNA-binding transcription factor activity"/>
    <property type="evidence" value="ECO:0007669"/>
    <property type="project" value="InterPro"/>
</dbReference>
<dbReference type="STRING" id="2045.KR76_26250"/>
<dbReference type="RefSeq" id="WP_038682563.1">
    <property type="nucleotide sequence ID" value="NZ_BJMC01000021.1"/>
</dbReference>
<reference evidence="1 2" key="1">
    <citation type="journal article" date="2015" name="Genome Announc.">
        <title>Complete Genome Sequence of Steroid-Transforming Nocardioides simplex VKM Ac-2033D.</title>
        <authorList>
            <person name="Shtratnikova V.Y."/>
            <person name="Schelkunov M.I."/>
            <person name="Pekov Y.A."/>
            <person name="Fokina V.V."/>
            <person name="Logacheva M.D."/>
            <person name="Sokolov S.L."/>
            <person name="Bragin E.Y."/>
            <person name="Ashapkin V.V."/>
            <person name="Donova M.V."/>
        </authorList>
    </citation>
    <scope>NUCLEOTIDE SEQUENCE [LARGE SCALE GENOMIC DNA]</scope>
    <source>
        <strain evidence="1 2">VKM Ac-2033D</strain>
    </source>
</reference>